<organism evidence="3 4">
    <name type="scientific">Sphaeroforma arctica JP610</name>
    <dbReference type="NCBI Taxonomy" id="667725"/>
    <lineage>
        <taxon>Eukaryota</taxon>
        <taxon>Ichthyosporea</taxon>
        <taxon>Ichthyophonida</taxon>
        <taxon>Sphaeroforma</taxon>
    </lineage>
</organism>
<dbReference type="OrthoDB" id="44841at2759"/>
<dbReference type="AlphaFoldDB" id="A0A0L0FY06"/>
<feature type="region of interest" description="Disordered" evidence="1">
    <location>
        <begin position="312"/>
        <end position="338"/>
    </location>
</feature>
<feature type="compositionally biased region" description="Polar residues" evidence="1">
    <location>
        <begin position="317"/>
        <end position="330"/>
    </location>
</feature>
<gene>
    <name evidence="3" type="ORF">SARC_06165</name>
</gene>
<dbReference type="InterPro" id="IPR036034">
    <property type="entry name" value="PDZ_sf"/>
</dbReference>
<dbReference type="PROSITE" id="PS50106">
    <property type="entry name" value="PDZ"/>
    <property type="match status" value="1"/>
</dbReference>
<evidence type="ECO:0000256" key="1">
    <source>
        <dbReference type="SAM" id="MobiDB-lite"/>
    </source>
</evidence>
<name>A0A0L0FY06_9EUKA</name>
<feature type="region of interest" description="Disordered" evidence="1">
    <location>
        <begin position="762"/>
        <end position="783"/>
    </location>
</feature>
<feature type="compositionally biased region" description="Polar residues" evidence="1">
    <location>
        <begin position="555"/>
        <end position="564"/>
    </location>
</feature>
<feature type="region of interest" description="Disordered" evidence="1">
    <location>
        <begin position="371"/>
        <end position="516"/>
    </location>
</feature>
<evidence type="ECO:0000313" key="4">
    <source>
        <dbReference type="Proteomes" id="UP000054560"/>
    </source>
</evidence>
<dbReference type="Gene3D" id="2.30.42.10">
    <property type="match status" value="2"/>
</dbReference>
<feature type="compositionally biased region" description="Polar residues" evidence="1">
    <location>
        <begin position="491"/>
        <end position="508"/>
    </location>
</feature>
<feature type="compositionally biased region" description="Basic and acidic residues" evidence="1">
    <location>
        <begin position="479"/>
        <end position="490"/>
    </location>
</feature>
<feature type="region of interest" description="Disordered" evidence="1">
    <location>
        <begin position="868"/>
        <end position="897"/>
    </location>
</feature>
<feature type="region of interest" description="Disordered" evidence="1">
    <location>
        <begin position="551"/>
        <end position="669"/>
    </location>
</feature>
<dbReference type="Proteomes" id="UP000054560">
    <property type="component" value="Unassembled WGS sequence"/>
</dbReference>
<feature type="region of interest" description="Disordered" evidence="1">
    <location>
        <begin position="810"/>
        <end position="856"/>
    </location>
</feature>
<keyword evidence="4" id="KW-1185">Reference proteome</keyword>
<dbReference type="RefSeq" id="XP_014155421.1">
    <property type="nucleotide sequence ID" value="XM_014299946.1"/>
</dbReference>
<feature type="compositionally biased region" description="Polar residues" evidence="1">
    <location>
        <begin position="821"/>
        <end position="841"/>
    </location>
</feature>
<evidence type="ECO:0000259" key="2">
    <source>
        <dbReference type="PROSITE" id="PS50106"/>
    </source>
</evidence>
<feature type="compositionally biased region" description="Polar residues" evidence="1">
    <location>
        <begin position="610"/>
        <end position="624"/>
    </location>
</feature>
<dbReference type="GeneID" id="25906669"/>
<proteinExistence type="predicted"/>
<feature type="domain" description="PDZ" evidence="2">
    <location>
        <begin position="11"/>
        <end position="86"/>
    </location>
</feature>
<dbReference type="SMART" id="SM00228">
    <property type="entry name" value="PDZ"/>
    <property type="match status" value="2"/>
</dbReference>
<dbReference type="SUPFAM" id="SSF50156">
    <property type="entry name" value="PDZ domain-like"/>
    <property type="match status" value="2"/>
</dbReference>
<reference evidence="3 4" key="1">
    <citation type="submission" date="2011-02" db="EMBL/GenBank/DDBJ databases">
        <title>The Genome Sequence of Sphaeroforma arctica JP610.</title>
        <authorList>
            <consortium name="The Broad Institute Genome Sequencing Platform"/>
            <person name="Russ C."/>
            <person name="Cuomo C."/>
            <person name="Young S.K."/>
            <person name="Zeng Q."/>
            <person name="Gargeya S."/>
            <person name="Alvarado L."/>
            <person name="Berlin A."/>
            <person name="Chapman S.B."/>
            <person name="Chen Z."/>
            <person name="Freedman E."/>
            <person name="Gellesch M."/>
            <person name="Goldberg J."/>
            <person name="Griggs A."/>
            <person name="Gujja S."/>
            <person name="Heilman E."/>
            <person name="Heiman D."/>
            <person name="Howarth C."/>
            <person name="Mehta T."/>
            <person name="Neiman D."/>
            <person name="Pearson M."/>
            <person name="Roberts A."/>
            <person name="Saif S."/>
            <person name="Shea T."/>
            <person name="Shenoy N."/>
            <person name="Sisk P."/>
            <person name="Stolte C."/>
            <person name="Sykes S."/>
            <person name="White J."/>
            <person name="Yandava C."/>
            <person name="Burger G."/>
            <person name="Gray M.W."/>
            <person name="Holland P.W.H."/>
            <person name="King N."/>
            <person name="Lang F.B.F."/>
            <person name="Roger A.J."/>
            <person name="Ruiz-Trillo I."/>
            <person name="Haas B."/>
            <person name="Nusbaum C."/>
            <person name="Birren B."/>
        </authorList>
    </citation>
    <scope>NUCLEOTIDE SEQUENCE [LARGE SCALE GENOMIC DNA]</scope>
    <source>
        <strain evidence="3 4">JP610</strain>
    </source>
</reference>
<evidence type="ECO:0000313" key="3">
    <source>
        <dbReference type="EMBL" id="KNC81519.1"/>
    </source>
</evidence>
<dbReference type="EMBL" id="KQ242025">
    <property type="protein sequence ID" value="KNC81519.1"/>
    <property type="molecule type" value="Genomic_DNA"/>
</dbReference>
<sequence>MSEDAYQYILELELFKVPSEPYSPLIPYGMHVKRVKGSGLFVIGLINDSLAERAGLRFGDVIMKIEDADTKVENIPTAKAITLLNEGDSINITVRKQPSYLLQRSSPHTYWGFSHSKNIIKADMFTRGSPAELAGLPRNQAIISINGISSICLDHAQVHDTLRSCDNQLAVRVMDASLYTEFLKCNGLTQESSHESFAKVFQPDLLDKQEDAKLLSDPGKPIHDIGFSIYNQGFDVCHRDCITGEKGDGEKVKVWISRYNEEQSTGSLHSNSFHLSSLFKRRKKKNDIEEKKSKGARASELLGALGLRHSPPLTDSVVASDTSATDTEYITTDTPNNPDDNVLNLLGDSQILLNALQASESPARLRMSNDLFTDDALGNPGRERGMRPNQRDNKTSPIDEEGNWQAPHYTLVSDNPMESAGASIHNLHPASQPGTRKVMKKREHRVDGQGISPSHVKTSKRTQAYTARRRISSPALFHEQTRRHELHNNGDKSSSTLAARKSQGGTRQSRPKSAYVDRNMQEWAALAPRSISTESLVLSPTEPAKYYHVKHRVSNVRQRNSQEGNGRPEHKLTHRYPNHQNSAHLENRREELNSGANRDPPSSPCFAKSGLNSDRSSRAKQPSTPRRIYIAPPPSVKSGDVAMVPKSSQNGCSPPVPMPSGTPKPRVRQTEDRRYVAMSTRPRPRSFHIPNNVEAAYFAVGLGPHDSKPPNSISVTRSPDQIIEQMTKMRQVPQEPPTTSIKPRAPSVIRSPDQIIEQITKMRQIPQEAPTTSIKSRTRASAQLVERHTSPMNYASDLHSDSFQSAPVVVHPHTRPRSLKVSVSQANTPKSSPRGPQSDSIVASPRPICTLPTQRNSYTSGEALLSGYRAQSPLERSRSIPARPRPNKTSAPEPKSKREFCLGNSIKINDSILRQWSAESTLGSTLTPNRNAKCADVKAPPVIQIVPIRARSPLPSRIRRASYVS</sequence>
<dbReference type="InterPro" id="IPR001478">
    <property type="entry name" value="PDZ"/>
</dbReference>
<feature type="compositionally biased region" description="Polar residues" evidence="1">
    <location>
        <begin position="451"/>
        <end position="465"/>
    </location>
</feature>
<accession>A0A0L0FY06</accession>
<protein>
    <recommendedName>
        <fullName evidence="2">PDZ domain-containing protein</fullName>
    </recommendedName>
</protein>
<feature type="compositionally biased region" description="Basic and acidic residues" evidence="1">
    <location>
        <begin position="381"/>
        <end position="394"/>
    </location>
</feature>
<feature type="compositionally biased region" description="Polar residues" evidence="1">
    <location>
        <begin position="769"/>
        <end position="781"/>
    </location>
</feature>